<reference evidence="5" key="1">
    <citation type="journal article" date="2017" name="Nature">
        <title>The genome of Chenopodium quinoa.</title>
        <authorList>
            <person name="Jarvis D.E."/>
            <person name="Ho Y.S."/>
            <person name="Lightfoot D.J."/>
            <person name="Schmoeckel S.M."/>
            <person name="Li B."/>
            <person name="Borm T.J.A."/>
            <person name="Ohyanagi H."/>
            <person name="Mineta K."/>
            <person name="Michell C.T."/>
            <person name="Saber N."/>
            <person name="Kharbatia N.M."/>
            <person name="Rupper R.R."/>
            <person name="Sharp A.R."/>
            <person name="Dally N."/>
            <person name="Boughton B.A."/>
            <person name="Woo Y.H."/>
            <person name="Gao G."/>
            <person name="Schijlen E.G.W.M."/>
            <person name="Guo X."/>
            <person name="Momin A.A."/>
            <person name="Negrao S."/>
            <person name="Al-Babili S."/>
            <person name="Gehring C."/>
            <person name="Roessner U."/>
            <person name="Jung C."/>
            <person name="Murphy K."/>
            <person name="Arold S.T."/>
            <person name="Gojobori T."/>
            <person name="van der Linden C.G."/>
            <person name="van Loo E.N."/>
            <person name="Jellen E.N."/>
            <person name="Maughan P.J."/>
            <person name="Tester M."/>
        </authorList>
    </citation>
    <scope>NUCLEOTIDE SEQUENCE [LARGE SCALE GENOMIC DNA]</scope>
    <source>
        <strain evidence="5">cv. PI 614886</strain>
    </source>
</reference>
<dbReference type="SMR" id="A0A803MQ12"/>
<dbReference type="PANTHER" id="PTHR22835:SF517">
    <property type="entry name" value="GDSL-LIKE LIPASE_ACYLHYDROLASE FAMILY PROTEIN, EXPRESSED"/>
    <property type="match status" value="1"/>
</dbReference>
<dbReference type="Gene3D" id="3.40.50.1110">
    <property type="entry name" value="SGNH hydrolase"/>
    <property type="match status" value="1"/>
</dbReference>
<dbReference type="KEGG" id="cqi:110685305"/>
<dbReference type="GO" id="GO:0016788">
    <property type="term" value="F:hydrolase activity, acting on ester bonds"/>
    <property type="evidence" value="ECO:0007669"/>
    <property type="project" value="InterPro"/>
</dbReference>
<evidence type="ECO:0000256" key="1">
    <source>
        <dbReference type="ARBA" id="ARBA00008668"/>
    </source>
</evidence>
<dbReference type="InterPro" id="IPR036514">
    <property type="entry name" value="SGNH_hydro_sf"/>
</dbReference>
<dbReference type="InterPro" id="IPR001087">
    <property type="entry name" value="GDSL"/>
</dbReference>
<dbReference type="GeneID" id="110685305"/>
<keyword evidence="2" id="KW-0732">Signal</keyword>
<dbReference type="Gramene" id="AUR62033363-RA">
    <property type="protein sequence ID" value="AUR62033363-RA:cds"/>
    <property type="gene ID" value="AUR62033363"/>
</dbReference>
<evidence type="ECO:0008006" key="7">
    <source>
        <dbReference type="Google" id="ProtNLM"/>
    </source>
</evidence>
<comment type="similarity">
    <text evidence="1">Belongs to the 'GDSL' lipolytic enzyme family.</text>
</comment>
<organism evidence="5 6">
    <name type="scientific">Chenopodium quinoa</name>
    <name type="common">Quinoa</name>
    <dbReference type="NCBI Taxonomy" id="63459"/>
    <lineage>
        <taxon>Eukaryota</taxon>
        <taxon>Viridiplantae</taxon>
        <taxon>Streptophyta</taxon>
        <taxon>Embryophyta</taxon>
        <taxon>Tracheophyta</taxon>
        <taxon>Spermatophyta</taxon>
        <taxon>Magnoliopsida</taxon>
        <taxon>eudicotyledons</taxon>
        <taxon>Gunneridae</taxon>
        <taxon>Pentapetalae</taxon>
        <taxon>Caryophyllales</taxon>
        <taxon>Chenopodiaceae</taxon>
        <taxon>Chenopodioideae</taxon>
        <taxon>Atripliceae</taxon>
        <taxon>Chenopodium</taxon>
    </lineage>
</organism>
<keyword evidence="4" id="KW-0325">Glycoprotein</keyword>
<keyword evidence="3" id="KW-0378">Hydrolase</keyword>
<gene>
    <name evidence="5" type="primary">LOC110685305</name>
</gene>
<dbReference type="AlphaFoldDB" id="A0A803MQ12"/>
<proteinExistence type="inferred from homology"/>
<evidence type="ECO:0000256" key="2">
    <source>
        <dbReference type="ARBA" id="ARBA00022729"/>
    </source>
</evidence>
<evidence type="ECO:0000256" key="3">
    <source>
        <dbReference type="ARBA" id="ARBA00022801"/>
    </source>
</evidence>
<dbReference type="Pfam" id="PF00657">
    <property type="entry name" value="Lipase_GDSL"/>
    <property type="match status" value="1"/>
</dbReference>
<evidence type="ECO:0000313" key="5">
    <source>
        <dbReference type="EnsemblPlants" id="AUR62033363-RA:cds"/>
    </source>
</evidence>
<dbReference type="OrthoDB" id="1600564at2759"/>
<sequence>MVITSISFKVLFFLLLFSYYFLFPTNVASVNIPDSERLAFDTIFQFGDSLSDTGNLVLENPYGAHSFASFPYGQTIHHPTGRCSDGLLIIDYIASVFHLPLLSPFLDRQGNFDHGVNFAVAGSTALDTAILRTKNIVFSPPTNSSLSFQLSWFKHHLNSMCTSRLECEKKVGKSLFVIETGGNDYNYAFLHGKTVKEVKELMPEVVGAIKEAVNEVIRYGAIRVVVAGNLPIGCLPIYLAAFESRDRTQYDELKCLKEMNAFAKYHNDLLQQAIRELQMEHPDNVAIVYGDYYSALRWILQNAAALGFDEDNVLKACCGSSNNAYNFDLKRMCGDKEVQVCANPTRLVSWDGIHLTQRAYLRMAQRLLQQVVPKILEVV</sequence>
<dbReference type="Proteomes" id="UP000596660">
    <property type="component" value="Unplaced"/>
</dbReference>
<accession>A0A803MQ12</accession>
<dbReference type="EnsemblPlants" id="AUR62033363-RA">
    <property type="protein sequence ID" value="AUR62033363-RA:cds"/>
    <property type="gene ID" value="AUR62033363"/>
</dbReference>
<dbReference type="SUPFAM" id="SSF52266">
    <property type="entry name" value="SGNH hydrolase"/>
    <property type="match status" value="1"/>
</dbReference>
<evidence type="ECO:0000256" key="4">
    <source>
        <dbReference type="ARBA" id="ARBA00023180"/>
    </source>
</evidence>
<reference evidence="5" key="2">
    <citation type="submission" date="2021-03" db="UniProtKB">
        <authorList>
            <consortium name="EnsemblPlants"/>
        </authorList>
    </citation>
    <scope>IDENTIFICATION</scope>
</reference>
<dbReference type="PANTHER" id="PTHR22835">
    <property type="entry name" value="ZINC FINGER FYVE DOMAIN CONTAINING PROTEIN"/>
    <property type="match status" value="1"/>
</dbReference>
<protein>
    <recommendedName>
        <fullName evidence="7">GDSL esterase/lipase At5g03980-like</fullName>
    </recommendedName>
</protein>
<dbReference type="RefSeq" id="XP_021717482.1">
    <property type="nucleotide sequence ID" value="XM_021861790.1"/>
</dbReference>
<name>A0A803MQ12_CHEQI</name>
<dbReference type="OMA" id="KEWICKS"/>
<keyword evidence="6" id="KW-1185">Reference proteome</keyword>
<dbReference type="InterPro" id="IPR035669">
    <property type="entry name" value="SGNH_plant_lipase-like"/>
</dbReference>
<evidence type="ECO:0000313" key="6">
    <source>
        <dbReference type="Proteomes" id="UP000596660"/>
    </source>
</evidence>
<dbReference type="CDD" id="cd01837">
    <property type="entry name" value="SGNH_plant_lipase_like"/>
    <property type="match status" value="1"/>
</dbReference>